<evidence type="ECO:0000313" key="2">
    <source>
        <dbReference type="Proteomes" id="UP000245667"/>
    </source>
</evidence>
<sequence>MLEHIIMKARIKNIITFCCMVVVLGTQALLEGSWKVEPHKSNNLES</sequence>
<protein>
    <submittedName>
        <fullName evidence="1">Uncharacterized protein</fullName>
    </submittedName>
</protein>
<proteinExistence type="predicted"/>
<dbReference type="Proteomes" id="UP000245667">
    <property type="component" value="Unassembled WGS sequence"/>
</dbReference>
<name>A0A316E4V1_9FLAO</name>
<gene>
    <name evidence="1" type="ORF">LX92_00440</name>
</gene>
<dbReference type="AlphaFoldDB" id="A0A316E4V1"/>
<evidence type="ECO:0000313" key="1">
    <source>
        <dbReference type="EMBL" id="PWK25697.1"/>
    </source>
</evidence>
<accession>A0A316E4V1</accession>
<reference evidence="1 2" key="1">
    <citation type="submission" date="2018-05" db="EMBL/GenBank/DDBJ databases">
        <title>Genomic Encyclopedia of Archaeal and Bacterial Type Strains, Phase II (KMG-II): from individual species to whole genera.</title>
        <authorList>
            <person name="Goeker M."/>
        </authorList>
    </citation>
    <scope>NUCLEOTIDE SEQUENCE [LARGE SCALE GENOMIC DNA]</scope>
    <source>
        <strain evidence="1 2">DSM 23514</strain>
    </source>
</reference>
<comment type="caution">
    <text evidence="1">The sequence shown here is derived from an EMBL/GenBank/DDBJ whole genome shotgun (WGS) entry which is preliminary data.</text>
</comment>
<dbReference type="EMBL" id="QGGQ01000001">
    <property type="protein sequence ID" value="PWK25697.1"/>
    <property type="molecule type" value="Genomic_DNA"/>
</dbReference>
<organism evidence="1 2">
    <name type="scientific">Maribacter polysiphoniae</name>
    <dbReference type="NCBI Taxonomy" id="429344"/>
    <lineage>
        <taxon>Bacteria</taxon>
        <taxon>Pseudomonadati</taxon>
        <taxon>Bacteroidota</taxon>
        <taxon>Flavobacteriia</taxon>
        <taxon>Flavobacteriales</taxon>
        <taxon>Flavobacteriaceae</taxon>
        <taxon>Maribacter</taxon>
    </lineage>
</organism>